<accession>A0A6G9ZCX7</accession>
<evidence type="ECO:0000313" key="1">
    <source>
        <dbReference type="EMBL" id="QIS23465.1"/>
    </source>
</evidence>
<dbReference type="EMBL" id="CP046173">
    <property type="protein sequence ID" value="QIS23465.1"/>
    <property type="molecule type" value="Genomic_DNA"/>
</dbReference>
<evidence type="ECO:0000313" key="2">
    <source>
        <dbReference type="Proteomes" id="UP000500953"/>
    </source>
</evidence>
<dbReference type="Proteomes" id="UP000500953">
    <property type="component" value="Chromosome"/>
</dbReference>
<sequence>MSARKFPGVTTDSPAFADSLRYVAGLELAEIAVMAGCDCPPRRSAGATFLQLVRDRTIEGVRATIDRGRAPRVAISTTNARLVATVPDRYSAHPQQIWAAVSDLSGWQVPVPKSASSDIPRPPHSTRDATGIAAATLKTIARTLANAVVDQLEAAYSRIVSSKIACLYQTELYALREQGYPADVILTRN</sequence>
<proteinExistence type="predicted"/>
<dbReference type="AlphaFoldDB" id="A0A6G9ZCX7"/>
<name>A0A6G9ZCX7_9NOCA</name>
<reference evidence="1 2" key="1">
    <citation type="journal article" date="2019" name="ACS Chem. Biol.">
        <title>Identification and Mobilization of a Cryptic Antibiotic Biosynthesis Gene Locus from a Human-Pathogenic Nocardia Isolate.</title>
        <authorList>
            <person name="Herisse M."/>
            <person name="Ishida K."/>
            <person name="Porter J.L."/>
            <person name="Howden B."/>
            <person name="Hertweck C."/>
            <person name="Stinear T.P."/>
            <person name="Pidot S.J."/>
        </authorList>
    </citation>
    <scope>NUCLEOTIDE SEQUENCE [LARGE SCALE GENOMIC DNA]</scope>
    <source>
        <strain evidence="1 2">AUSMDU00012715</strain>
    </source>
</reference>
<gene>
    <name evidence="1" type="ORF">F6W96_39330</name>
</gene>
<protein>
    <submittedName>
        <fullName evidence="1">Uncharacterized protein</fullName>
    </submittedName>
</protein>
<dbReference type="RefSeq" id="WP_167490805.1">
    <property type="nucleotide sequence ID" value="NZ_CP046173.1"/>
</dbReference>
<organism evidence="1 2">
    <name type="scientific">Nocardia terpenica</name>
    <dbReference type="NCBI Taxonomy" id="455432"/>
    <lineage>
        <taxon>Bacteria</taxon>
        <taxon>Bacillati</taxon>
        <taxon>Actinomycetota</taxon>
        <taxon>Actinomycetes</taxon>
        <taxon>Mycobacteriales</taxon>
        <taxon>Nocardiaceae</taxon>
        <taxon>Nocardia</taxon>
    </lineage>
</organism>